<gene>
    <name evidence="1" type="ORF">IHBHHGIJ_00050</name>
    <name evidence="2" type="ORF">KFEGEMFD_01099</name>
</gene>
<evidence type="ECO:0000313" key="4">
    <source>
        <dbReference type="Proteomes" id="UP000439591"/>
    </source>
</evidence>
<reference evidence="3 4" key="1">
    <citation type="submission" date="2019-11" db="EMBL/GenBank/DDBJ databases">
        <authorList>
            <person name="Holert J."/>
        </authorList>
    </citation>
    <scope>NUCLEOTIDE SEQUENCE [LARGE SCALE GENOMIC DNA]</scope>
    <source>
        <strain evidence="2">BC3_2A</strain>
        <strain evidence="1">SB11_1A</strain>
    </source>
</reference>
<keyword evidence="3" id="KW-1185">Reference proteome</keyword>
<protein>
    <recommendedName>
        <fullName evidence="5">Abortive infection protein-like C-terminal domain-containing protein</fullName>
    </recommendedName>
</protein>
<evidence type="ECO:0000313" key="2">
    <source>
        <dbReference type="EMBL" id="CAA0086440.1"/>
    </source>
</evidence>
<proteinExistence type="predicted"/>
<dbReference type="Proteomes" id="UP000435877">
    <property type="component" value="Unassembled WGS sequence"/>
</dbReference>
<accession>A0A5S9N9S4</accession>
<sequence>MKKIPWGPIRSSLTNNFSFGVIKEIIGYTSIDMALLAHLEQKPKDGASKSQLLSAIDCQIGQMNAEESGSVASICCEEVLIRKPELSSELDRVLARVGWKFSGTTLLPVEIFDISELREIPEKAHEDILKAASRLRDGDLSGSLSASCGALDSVTSMIYEEYGLGDPNSASFQERINKSIEAVGAKESLIRELQEINWVESDYKPLEKNLSGSLNQAAFIMQKLRSNMGDVHGTKPVVTALVYDSIKWSLLILRIIVTRGSF</sequence>
<dbReference type="AlphaFoldDB" id="A0A5S9N9S4"/>
<dbReference type="Proteomes" id="UP000439591">
    <property type="component" value="Unassembled WGS sequence"/>
</dbReference>
<evidence type="ECO:0008006" key="5">
    <source>
        <dbReference type="Google" id="ProtNLM"/>
    </source>
</evidence>
<evidence type="ECO:0000313" key="3">
    <source>
        <dbReference type="Proteomes" id="UP000435877"/>
    </source>
</evidence>
<name>A0A5S9N9S4_9GAMM</name>
<dbReference type="OrthoDB" id="9000887at2"/>
<evidence type="ECO:0000313" key="1">
    <source>
        <dbReference type="EMBL" id="CAA0078952.1"/>
    </source>
</evidence>
<organism evidence="2 4">
    <name type="scientific">Zhongshania aliphaticivorans</name>
    <dbReference type="NCBI Taxonomy" id="1470434"/>
    <lineage>
        <taxon>Bacteria</taxon>
        <taxon>Pseudomonadati</taxon>
        <taxon>Pseudomonadota</taxon>
        <taxon>Gammaproteobacteria</taxon>
        <taxon>Cellvibrionales</taxon>
        <taxon>Spongiibacteraceae</taxon>
        <taxon>Zhongshania</taxon>
    </lineage>
</organism>
<dbReference type="EMBL" id="CACSIK010000001">
    <property type="protein sequence ID" value="CAA0078952.1"/>
    <property type="molecule type" value="Genomic_DNA"/>
</dbReference>
<dbReference type="RefSeq" id="WP_159266777.1">
    <property type="nucleotide sequence ID" value="NZ_CACSIK010000001.1"/>
</dbReference>
<dbReference type="EMBL" id="CACSIM010000001">
    <property type="protein sequence ID" value="CAA0086440.1"/>
    <property type="molecule type" value="Genomic_DNA"/>
</dbReference>